<dbReference type="GO" id="GO:0005524">
    <property type="term" value="F:ATP binding"/>
    <property type="evidence" value="ECO:0007669"/>
    <property type="project" value="UniProtKB-KW"/>
</dbReference>
<dbReference type="PANTHER" id="PTHR45339:SF1">
    <property type="entry name" value="HYBRID SIGNAL TRANSDUCTION HISTIDINE KINASE J"/>
    <property type="match status" value="1"/>
</dbReference>
<feature type="domain" description="Response regulatory" evidence="17">
    <location>
        <begin position="441"/>
        <end position="553"/>
    </location>
</feature>
<dbReference type="Pfam" id="PF01627">
    <property type="entry name" value="Hpt"/>
    <property type="match status" value="1"/>
</dbReference>
<accession>A0A426VD95</accession>
<dbReference type="FunFam" id="1.10.287.130:FF:000002">
    <property type="entry name" value="Two-component osmosensing histidine kinase"/>
    <property type="match status" value="1"/>
</dbReference>
<keyword evidence="4" id="KW-1003">Cell membrane</keyword>
<evidence type="ECO:0000256" key="10">
    <source>
        <dbReference type="ARBA" id="ARBA00022840"/>
    </source>
</evidence>
<comment type="subcellular location">
    <subcellularLocation>
        <location evidence="2">Cell membrane</location>
        <topology evidence="2">Multi-pass membrane protein</topology>
    </subcellularLocation>
</comment>
<evidence type="ECO:0000259" key="17">
    <source>
        <dbReference type="PROSITE" id="PS50110"/>
    </source>
</evidence>
<dbReference type="Proteomes" id="UP000269265">
    <property type="component" value="Unassembled WGS sequence"/>
</dbReference>
<keyword evidence="13" id="KW-0472">Membrane</keyword>
<evidence type="ECO:0000256" key="12">
    <source>
        <dbReference type="ARBA" id="ARBA00023012"/>
    </source>
</evidence>
<keyword evidence="12" id="KW-0902">Two-component regulatory system</keyword>
<dbReference type="InterPro" id="IPR005467">
    <property type="entry name" value="His_kinase_dom"/>
</dbReference>
<evidence type="ECO:0000256" key="4">
    <source>
        <dbReference type="ARBA" id="ARBA00022475"/>
    </source>
</evidence>
<organism evidence="19 20">
    <name type="scientific">Aquabacterium soli</name>
    <dbReference type="NCBI Taxonomy" id="2493092"/>
    <lineage>
        <taxon>Bacteria</taxon>
        <taxon>Pseudomonadati</taxon>
        <taxon>Pseudomonadota</taxon>
        <taxon>Betaproteobacteria</taxon>
        <taxon>Burkholderiales</taxon>
        <taxon>Aquabacterium</taxon>
    </lineage>
</organism>
<comment type="catalytic activity">
    <reaction evidence="1">
        <text>ATP + protein L-histidine = ADP + protein N-phospho-L-histidine.</text>
        <dbReference type="EC" id="2.7.13.3"/>
    </reaction>
</comment>
<dbReference type="InterPro" id="IPR008207">
    <property type="entry name" value="Sig_transdc_His_kin_Hpt_dom"/>
</dbReference>
<dbReference type="InterPro" id="IPR036097">
    <property type="entry name" value="HisK_dim/P_sf"/>
</dbReference>
<evidence type="ECO:0000256" key="3">
    <source>
        <dbReference type="ARBA" id="ARBA00012438"/>
    </source>
</evidence>
<evidence type="ECO:0000256" key="2">
    <source>
        <dbReference type="ARBA" id="ARBA00004651"/>
    </source>
</evidence>
<evidence type="ECO:0000256" key="8">
    <source>
        <dbReference type="ARBA" id="ARBA00022741"/>
    </source>
</evidence>
<evidence type="ECO:0000256" key="1">
    <source>
        <dbReference type="ARBA" id="ARBA00000085"/>
    </source>
</evidence>
<feature type="modified residue" description="4-aspartylphosphate" evidence="15">
    <location>
        <position position="625"/>
    </location>
</feature>
<dbReference type="Gene3D" id="3.30.565.10">
    <property type="entry name" value="Histidine kinase-like ATPase, C-terminal domain"/>
    <property type="match status" value="1"/>
</dbReference>
<keyword evidence="10" id="KW-0067">ATP-binding</keyword>
<dbReference type="SMART" id="SM00387">
    <property type="entry name" value="HATPase_c"/>
    <property type="match status" value="1"/>
</dbReference>
<evidence type="ECO:0000256" key="14">
    <source>
        <dbReference type="PROSITE-ProRule" id="PRU00110"/>
    </source>
</evidence>
<dbReference type="InterPro" id="IPR036641">
    <property type="entry name" value="HPT_dom_sf"/>
</dbReference>
<comment type="caution">
    <text evidence="19">The sequence shown here is derived from an EMBL/GenBank/DDBJ whole genome shotgun (WGS) entry which is preliminary data.</text>
</comment>
<evidence type="ECO:0000313" key="19">
    <source>
        <dbReference type="EMBL" id="RRS04873.1"/>
    </source>
</evidence>
<evidence type="ECO:0000256" key="5">
    <source>
        <dbReference type="ARBA" id="ARBA00022553"/>
    </source>
</evidence>
<dbReference type="OrthoDB" id="5468482at2"/>
<dbReference type="Gene3D" id="1.10.287.130">
    <property type="match status" value="1"/>
</dbReference>
<dbReference type="Gene3D" id="3.40.50.2300">
    <property type="match status" value="2"/>
</dbReference>
<dbReference type="EMBL" id="RSED01000005">
    <property type="protein sequence ID" value="RRS04873.1"/>
    <property type="molecule type" value="Genomic_DNA"/>
</dbReference>
<evidence type="ECO:0000313" key="20">
    <source>
        <dbReference type="Proteomes" id="UP000269265"/>
    </source>
</evidence>
<keyword evidence="8" id="KW-0547">Nucleotide-binding</keyword>
<keyword evidence="7" id="KW-0812">Transmembrane</keyword>
<dbReference type="Pfam" id="PF00512">
    <property type="entry name" value="HisKA"/>
    <property type="match status" value="1"/>
</dbReference>
<dbReference type="PROSITE" id="PS50109">
    <property type="entry name" value="HIS_KIN"/>
    <property type="match status" value="1"/>
</dbReference>
<dbReference type="InterPro" id="IPR004358">
    <property type="entry name" value="Sig_transdc_His_kin-like_C"/>
</dbReference>
<evidence type="ECO:0000259" key="18">
    <source>
        <dbReference type="PROSITE" id="PS50894"/>
    </source>
</evidence>
<feature type="domain" description="Histidine kinase" evidence="16">
    <location>
        <begin position="205"/>
        <end position="424"/>
    </location>
</feature>
<evidence type="ECO:0000256" key="11">
    <source>
        <dbReference type="ARBA" id="ARBA00022989"/>
    </source>
</evidence>
<dbReference type="SUPFAM" id="SSF52172">
    <property type="entry name" value="CheY-like"/>
    <property type="match status" value="2"/>
</dbReference>
<dbReference type="CDD" id="cd17546">
    <property type="entry name" value="REC_hyHK_CKI1_RcsC-like"/>
    <property type="match status" value="1"/>
</dbReference>
<dbReference type="GO" id="GO:0005886">
    <property type="term" value="C:plasma membrane"/>
    <property type="evidence" value="ECO:0007669"/>
    <property type="project" value="UniProtKB-SubCell"/>
</dbReference>
<dbReference type="AlphaFoldDB" id="A0A426VD95"/>
<dbReference type="InterPro" id="IPR036890">
    <property type="entry name" value="HATPase_C_sf"/>
</dbReference>
<dbReference type="PRINTS" id="PR00344">
    <property type="entry name" value="BCTRLSENSOR"/>
</dbReference>
<name>A0A426VD95_9BURK</name>
<dbReference type="EC" id="2.7.13.3" evidence="3"/>
<dbReference type="RefSeq" id="WP_125242691.1">
    <property type="nucleotide sequence ID" value="NZ_RSED01000005.1"/>
</dbReference>
<proteinExistence type="predicted"/>
<evidence type="ECO:0000256" key="15">
    <source>
        <dbReference type="PROSITE-ProRule" id="PRU00169"/>
    </source>
</evidence>
<feature type="modified residue" description="Phosphohistidine" evidence="14">
    <location>
        <position position="785"/>
    </location>
</feature>
<dbReference type="Pfam" id="PF00072">
    <property type="entry name" value="Response_reg"/>
    <property type="match status" value="2"/>
</dbReference>
<keyword evidence="11" id="KW-1133">Transmembrane helix</keyword>
<keyword evidence="20" id="KW-1185">Reference proteome</keyword>
<dbReference type="InterPro" id="IPR003594">
    <property type="entry name" value="HATPase_dom"/>
</dbReference>
<dbReference type="Gene3D" id="1.20.120.160">
    <property type="entry name" value="HPT domain"/>
    <property type="match status" value="1"/>
</dbReference>
<dbReference type="Pfam" id="PF02518">
    <property type="entry name" value="HATPase_c"/>
    <property type="match status" value="1"/>
</dbReference>
<dbReference type="FunFam" id="3.30.565.10:FF:000078">
    <property type="entry name" value="Two-component sensor histidine kinase"/>
    <property type="match status" value="1"/>
</dbReference>
<dbReference type="SUPFAM" id="SSF55874">
    <property type="entry name" value="ATPase domain of HSP90 chaperone/DNA topoisomerase II/histidine kinase"/>
    <property type="match status" value="1"/>
</dbReference>
<dbReference type="PANTHER" id="PTHR45339">
    <property type="entry name" value="HYBRID SIGNAL TRANSDUCTION HISTIDINE KINASE J"/>
    <property type="match status" value="1"/>
</dbReference>
<keyword evidence="5 15" id="KW-0597">Phosphoprotein</keyword>
<dbReference type="PROSITE" id="PS50894">
    <property type="entry name" value="HPT"/>
    <property type="match status" value="1"/>
</dbReference>
<dbReference type="CDD" id="cd16922">
    <property type="entry name" value="HATPase_EvgS-ArcB-TorS-like"/>
    <property type="match status" value="1"/>
</dbReference>
<dbReference type="InterPro" id="IPR011006">
    <property type="entry name" value="CheY-like_superfamily"/>
</dbReference>
<sequence length="846" mass="91911">MEPIQAAVPPVVPFDALPAWLPEAGDMGRALKSLDWAATPLGPQRDWSESLCTAVAMVMAAPVPMLLAWGPQLVQIPNEAWFRLHWRRQGREPAPAMGRLLIDDWQAIWPRVEDAMEQAWGGRGCVVSSFEPPVVPGQVDGAVQGSPLHTLAISPVPERLGQVGGLLLALSEPVTDHQNELTRLRRQWEDDVRSVARAKTEFLANMSHEIRTPMNAVIGMTTLLMGTELSVQQREFVETIRSCGDHLLTIINDILDFSKIEAGKLTLERQPFDLADCMEGVLDLVSGRATQKDLELLLDIAPGVPRRVVGDVSRLRQVVINLVDNAVKFTPQGEVVVSVRAASDTPGVLEFSVRDTGIGISREQIGRLFQAFGQADTSTTRVYGGTGLGLAITRRLVELMGGHLRVDSVPGQGAHFQARLPLPGVAEPDVAPEASPLAGKRVLVVDDNASSARILQQMLASWGMSSHTCEGSLQALQLLAGGVPFDVALIDYLMPEINGVQLAGAIRAMPSAQELPLILLSPATVPRTQARFQAVITKPIKQDLLRDALLRTLVGEDSAPAPLMDESPLGDRYPLRLLVAEDNLVNQRVIRLLLDKLGYAADVVANGLEAVEAAARVRYDVVLMDVQMPEMDGMDATRALRQRPVDEQPQVIGLSAHALAEARQACLDAGMDDYLTKPVVFEQLSNALQQAWQRRQTPRQQAGAGTSTPALACMLPVPSLAGSRPPDEAAAVLDERKLQLLDRLIGRDKVDELVRMFLTDTAELLAQAREAAEADDVAALRRHFHALKSTSGELGAAQLHRLCVHVEGAEGTQADGQEPPWRVHVDRAITLFGQVRQQLLMRLGAV</sequence>
<dbReference type="InterPro" id="IPR003661">
    <property type="entry name" value="HisK_dim/P_dom"/>
</dbReference>
<feature type="domain" description="Response regulatory" evidence="17">
    <location>
        <begin position="576"/>
        <end position="692"/>
    </location>
</feature>
<gene>
    <name evidence="19" type="ORF">EIP75_07810</name>
</gene>
<dbReference type="SMART" id="SM00388">
    <property type="entry name" value="HisKA"/>
    <property type="match status" value="1"/>
</dbReference>
<dbReference type="SUPFAM" id="SSF47384">
    <property type="entry name" value="Homodimeric domain of signal transducing histidine kinase"/>
    <property type="match status" value="1"/>
</dbReference>
<protein>
    <recommendedName>
        <fullName evidence="3">histidine kinase</fullName>
        <ecNumber evidence="3">2.7.13.3</ecNumber>
    </recommendedName>
</protein>
<keyword evidence="9 19" id="KW-0418">Kinase</keyword>
<evidence type="ECO:0000259" key="16">
    <source>
        <dbReference type="PROSITE" id="PS50109"/>
    </source>
</evidence>
<dbReference type="PROSITE" id="PS50110">
    <property type="entry name" value="RESPONSE_REGULATORY"/>
    <property type="match status" value="2"/>
</dbReference>
<evidence type="ECO:0000256" key="13">
    <source>
        <dbReference type="ARBA" id="ARBA00023136"/>
    </source>
</evidence>
<dbReference type="CDD" id="cd00082">
    <property type="entry name" value="HisKA"/>
    <property type="match status" value="1"/>
</dbReference>
<dbReference type="SMART" id="SM00448">
    <property type="entry name" value="REC"/>
    <property type="match status" value="2"/>
</dbReference>
<keyword evidence="6" id="KW-0808">Transferase</keyword>
<dbReference type="GO" id="GO:0000155">
    <property type="term" value="F:phosphorelay sensor kinase activity"/>
    <property type="evidence" value="ECO:0007669"/>
    <property type="project" value="InterPro"/>
</dbReference>
<feature type="modified residue" description="4-aspartylphosphate" evidence="15">
    <location>
        <position position="491"/>
    </location>
</feature>
<evidence type="ECO:0000256" key="7">
    <source>
        <dbReference type="ARBA" id="ARBA00022692"/>
    </source>
</evidence>
<dbReference type="InterPro" id="IPR001789">
    <property type="entry name" value="Sig_transdc_resp-reg_receiver"/>
</dbReference>
<reference evidence="19 20" key="1">
    <citation type="submission" date="2018-12" db="EMBL/GenBank/DDBJ databases">
        <title>The whole draft genome of Aquabacterium sp. SJQ9.</title>
        <authorList>
            <person name="Sun L."/>
            <person name="Gao X."/>
            <person name="Chen W."/>
            <person name="Huang K."/>
        </authorList>
    </citation>
    <scope>NUCLEOTIDE SEQUENCE [LARGE SCALE GENOMIC DNA]</scope>
    <source>
        <strain evidence="19 20">SJQ9</strain>
    </source>
</reference>
<evidence type="ECO:0000256" key="9">
    <source>
        <dbReference type="ARBA" id="ARBA00022777"/>
    </source>
</evidence>
<feature type="domain" description="HPt" evidence="18">
    <location>
        <begin position="746"/>
        <end position="846"/>
    </location>
</feature>
<dbReference type="SUPFAM" id="SSF47226">
    <property type="entry name" value="Histidine-containing phosphotransfer domain, HPT domain"/>
    <property type="match status" value="1"/>
</dbReference>
<evidence type="ECO:0000256" key="6">
    <source>
        <dbReference type="ARBA" id="ARBA00022679"/>
    </source>
</evidence>